<name>A0A098PUQ5_9XANT</name>
<sequence length="153" mass="17305">MNQGNTMQVVSQQRPSVVTTQLSSLDLAQDFYKRHQRIDVADTLLNDLAYLYASEALGADECEAFVERMAEEEHMKAIRLDFCHCCMAVNAALYLDDQGVYEAFLPLLDLDDEDDALADMKRFVLRKLGEDHEELAADEGAFRARVLLALSRI</sequence>
<dbReference type="STRING" id="325777.GW15_0221410"/>
<dbReference type="Proteomes" id="UP000028012">
    <property type="component" value="Unassembled WGS sequence"/>
</dbReference>
<accession>A0A098PUQ5</accession>
<proteinExistence type="predicted"/>
<reference evidence="1 2" key="1">
    <citation type="submission" date="2014-09" db="EMBL/GenBank/DDBJ databases">
        <title>A draft genome sequence for Xanthomonas axonopodis pv. vasculorum NCPPB 900.</title>
        <authorList>
            <person name="Harrison J."/>
            <person name="Studholme D.J."/>
        </authorList>
    </citation>
    <scope>NUCLEOTIDE SEQUENCE [LARGE SCALE GENOMIC DNA]</scope>
    <source>
        <strain evidence="1 2">NCPPB 900</strain>
    </source>
</reference>
<dbReference type="HOGENOM" id="CLU_1767331_0_0_6"/>
<dbReference type="AlphaFoldDB" id="A0A098PUQ5"/>
<comment type="caution">
    <text evidence="1">The sequence shown here is derived from an EMBL/GenBank/DDBJ whole genome shotgun (WGS) entry which is preliminary data.</text>
</comment>
<gene>
    <name evidence="1" type="ORF">GW15_0221410</name>
</gene>
<evidence type="ECO:0000313" key="1">
    <source>
        <dbReference type="EMBL" id="KGE50328.1"/>
    </source>
</evidence>
<dbReference type="EMBL" id="JPHD02000143">
    <property type="protein sequence ID" value="KGE50328.1"/>
    <property type="molecule type" value="Genomic_DNA"/>
</dbReference>
<evidence type="ECO:0000313" key="2">
    <source>
        <dbReference type="Proteomes" id="UP000028012"/>
    </source>
</evidence>
<protein>
    <submittedName>
        <fullName evidence="1">Uncharacterized protein</fullName>
    </submittedName>
</protein>
<organism evidence="1 2">
    <name type="scientific">Xanthomonas axonopodis pv. vasculorum</name>
    <dbReference type="NCBI Taxonomy" id="325777"/>
    <lineage>
        <taxon>Bacteria</taxon>
        <taxon>Pseudomonadati</taxon>
        <taxon>Pseudomonadota</taxon>
        <taxon>Gammaproteobacteria</taxon>
        <taxon>Lysobacterales</taxon>
        <taxon>Lysobacteraceae</taxon>
        <taxon>Xanthomonas</taxon>
    </lineage>
</organism>